<dbReference type="InterPro" id="IPR018060">
    <property type="entry name" value="HTH_AraC"/>
</dbReference>
<evidence type="ECO:0000313" key="11">
    <source>
        <dbReference type="EMBL" id="MBD2868628.1"/>
    </source>
</evidence>
<dbReference type="Proteomes" id="UP000632125">
    <property type="component" value="Unassembled WGS sequence"/>
</dbReference>
<dbReference type="InterPro" id="IPR051552">
    <property type="entry name" value="HptR"/>
</dbReference>
<keyword evidence="7" id="KW-0804">Transcription</keyword>
<dbReference type="Gene3D" id="3.40.50.2300">
    <property type="match status" value="1"/>
</dbReference>
<dbReference type="SUPFAM" id="SSF52172">
    <property type="entry name" value="CheY-like"/>
    <property type="match status" value="1"/>
</dbReference>
<dbReference type="Pfam" id="PF00072">
    <property type="entry name" value="Response_reg"/>
    <property type="match status" value="1"/>
</dbReference>
<feature type="domain" description="Response regulatory" evidence="10">
    <location>
        <begin position="3"/>
        <end position="120"/>
    </location>
</feature>
<evidence type="ECO:0000259" key="9">
    <source>
        <dbReference type="PROSITE" id="PS01124"/>
    </source>
</evidence>
<evidence type="ECO:0000256" key="3">
    <source>
        <dbReference type="ARBA" id="ARBA00022553"/>
    </source>
</evidence>
<dbReference type="EMBL" id="JACXIY010000010">
    <property type="protein sequence ID" value="MBD2868628.1"/>
    <property type="molecule type" value="Genomic_DNA"/>
</dbReference>
<dbReference type="InterPro" id="IPR020449">
    <property type="entry name" value="Tscrpt_reg_AraC-type_HTH"/>
</dbReference>
<dbReference type="Gene3D" id="1.10.10.60">
    <property type="entry name" value="Homeodomain-like"/>
    <property type="match status" value="2"/>
</dbReference>
<dbReference type="PANTHER" id="PTHR42713">
    <property type="entry name" value="HISTIDINE KINASE-RELATED"/>
    <property type="match status" value="1"/>
</dbReference>
<feature type="modified residue" description="4-aspartylphosphate" evidence="8">
    <location>
        <position position="55"/>
    </location>
</feature>
<dbReference type="AlphaFoldDB" id="A0A927CL76"/>
<dbReference type="GO" id="GO:0043565">
    <property type="term" value="F:sequence-specific DNA binding"/>
    <property type="evidence" value="ECO:0007669"/>
    <property type="project" value="InterPro"/>
</dbReference>
<evidence type="ECO:0000256" key="6">
    <source>
        <dbReference type="ARBA" id="ARBA00023125"/>
    </source>
</evidence>
<organism evidence="11 12">
    <name type="scientific">Paenibacillus arenilitoris</name>
    <dbReference type="NCBI Taxonomy" id="2772299"/>
    <lineage>
        <taxon>Bacteria</taxon>
        <taxon>Bacillati</taxon>
        <taxon>Bacillota</taxon>
        <taxon>Bacilli</taxon>
        <taxon>Bacillales</taxon>
        <taxon>Paenibacillaceae</taxon>
        <taxon>Paenibacillus</taxon>
    </lineage>
</organism>
<gene>
    <name evidence="11" type="ORF">IDH41_08560</name>
</gene>
<feature type="domain" description="HTH araC/xylS-type" evidence="9">
    <location>
        <begin position="386"/>
        <end position="484"/>
    </location>
</feature>
<evidence type="ECO:0000256" key="5">
    <source>
        <dbReference type="ARBA" id="ARBA00023015"/>
    </source>
</evidence>
<accession>A0A927CL76</accession>
<keyword evidence="5" id="KW-0805">Transcription regulation</keyword>
<evidence type="ECO:0000256" key="4">
    <source>
        <dbReference type="ARBA" id="ARBA00023012"/>
    </source>
</evidence>
<dbReference type="Pfam" id="PF12833">
    <property type="entry name" value="HTH_18"/>
    <property type="match status" value="1"/>
</dbReference>
<dbReference type="CDD" id="cd17536">
    <property type="entry name" value="REC_YesN-like"/>
    <property type="match status" value="1"/>
</dbReference>
<dbReference type="SMART" id="SM00448">
    <property type="entry name" value="REC"/>
    <property type="match status" value="1"/>
</dbReference>
<keyword evidence="2" id="KW-0963">Cytoplasm</keyword>
<dbReference type="SMART" id="SM00342">
    <property type="entry name" value="HTH_ARAC"/>
    <property type="match status" value="1"/>
</dbReference>
<evidence type="ECO:0000259" key="10">
    <source>
        <dbReference type="PROSITE" id="PS50110"/>
    </source>
</evidence>
<comment type="subcellular location">
    <subcellularLocation>
        <location evidence="1">Cytoplasm</location>
    </subcellularLocation>
</comment>
<dbReference type="GO" id="GO:0005737">
    <property type="term" value="C:cytoplasm"/>
    <property type="evidence" value="ECO:0007669"/>
    <property type="project" value="UniProtKB-SubCell"/>
</dbReference>
<proteinExistence type="predicted"/>
<dbReference type="InterPro" id="IPR009057">
    <property type="entry name" value="Homeodomain-like_sf"/>
</dbReference>
<evidence type="ECO:0000256" key="2">
    <source>
        <dbReference type="ARBA" id="ARBA00022490"/>
    </source>
</evidence>
<name>A0A927CL76_9BACL</name>
<keyword evidence="12" id="KW-1185">Reference proteome</keyword>
<dbReference type="GO" id="GO:0000160">
    <property type="term" value="P:phosphorelay signal transduction system"/>
    <property type="evidence" value="ECO:0007669"/>
    <property type="project" value="UniProtKB-KW"/>
</dbReference>
<dbReference type="RefSeq" id="WP_190860042.1">
    <property type="nucleotide sequence ID" value="NZ_JACXIY010000010.1"/>
</dbReference>
<reference evidence="11" key="1">
    <citation type="submission" date="2020-09" db="EMBL/GenBank/DDBJ databases">
        <title>A novel bacterium of genus Paenibacillus, isolated from South China Sea.</title>
        <authorList>
            <person name="Huang H."/>
            <person name="Mo K."/>
            <person name="Hu Y."/>
        </authorList>
    </citation>
    <scope>NUCLEOTIDE SEQUENCE</scope>
    <source>
        <strain evidence="11">IB182493</strain>
    </source>
</reference>
<keyword evidence="4" id="KW-0902">Two-component regulatory system</keyword>
<protein>
    <submittedName>
        <fullName evidence="11">Response regulator</fullName>
    </submittedName>
</protein>
<evidence type="ECO:0000256" key="1">
    <source>
        <dbReference type="ARBA" id="ARBA00004496"/>
    </source>
</evidence>
<keyword evidence="3 8" id="KW-0597">Phosphoprotein</keyword>
<dbReference type="SUPFAM" id="SSF46689">
    <property type="entry name" value="Homeodomain-like"/>
    <property type="match status" value="2"/>
</dbReference>
<evidence type="ECO:0000256" key="7">
    <source>
        <dbReference type="ARBA" id="ARBA00023163"/>
    </source>
</evidence>
<dbReference type="PROSITE" id="PS01124">
    <property type="entry name" value="HTH_ARAC_FAMILY_2"/>
    <property type="match status" value="1"/>
</dbReference>
<dbReference type="PRINTS" id="PR00032">
    <property type="entry name" value="HTHARAC"/>
</dbReference>
<evidence type="ECO:0000256" key="8">
    <source>
        <dbReference type="PROSITE-ProRule" id="PRU00169"/>
    </source>
</evidence>
<keyword evidence="6" id="KW-0238">DNA-binding</keyword>
<dbReference type="InterPro" id="IPR011006">
    <property type="entry name" value="CheY-like_superfamily"/>
</dbReference>
<dbReference type="PANTHER" id="PTHR42713:SF3">
    <property type="entry name" value="TRANSCRIPTIONAL REGULATORY PROTEIN HPTR"/>
    <property type="match status" value="1"/>
</dbReference>
<sequence length="484" mass="54522">MYRVLIVDDEPWVAYGLTKLIDWEGLGFTIVGEAHDGLSALASMKELKPDAVISDIRMPGLDGLELLERIASERLDAEVVFVSGYSEFEYAQKALRLGAFDYLLKQIEKPKLIETMTRLSGKLDKKRESFKELDLLLNDLFELFEPDNKIKIGNFLLSKGYAFDYPHFRFITGLCAHPSALASSMGAEACEGVNVIRFRTGQNKLSFLINYDEYGEPAGFLDGRTRALSGFEAVGVSSIGAYSTPLGKLYQESDIALFSRFGQADARVIEYKPADASALPTKSILPIEIAIKERKPDLIRRGLDELHAECASGHLYIDQIAGAYNQIVSLIYKHYANSRSLQEIEYLNYYQIVRLYGTPAQLFESLKAFFELQTGEDMAVSNEQVARIIAHIDASFTEDLLLSRLAERFNLSLGYLSQLIKKETGTTYSEYVTGKRLGLAKELLADCSLSVHEIVERVGYKDYFHFNKLFKKHFGVTPSKYRKI</sequence>
<evidence type="ECO:0000313" key="12">
    <source>
        <dbReference type="Proteomes" id="UP000632125"/>
    </source>
</evidence>
<dbReference type="InterPro" id="IPR001789">
    <property type="entry name" value="Sig_transdc_resp-reg_receiver"/>
</dbReference>
<dbReference type="GO" id="GO:0003700">
    <property type="term" value="F:DNA-binding transcription factor activity"/>
    <property type="evidence" value="ECO:0007669"/>
    <property type="project" value="InterPro"/>
</dbReference>
<dbReference type="PROSITE" id="PS50110">
    <property type="entry name" value="RESPONSE_REGULATORY"/>
    <property type="match status" value="1"/>
</dbReference>
<comment type="caution">
    <text evidence="11">The sequence shown here is derived from an EMBL/GenBank/DDBJ whole genome shotgun (WGS) entry which is preliminary data.</text>
</comment>